<dbReference type="InterPro" id="IPR000715">
    <property type="entry name" value="Glycosyl_transferase_4"/>
</dbReference>
<feature type="transmembrane region" description="Helical" evidence="7">
    <location>
        <begin position="139"/>
        <end position="155"/>
    </location>
</feature>
<keyword evidence="5 7" id="KW-1133">Transmembrane helix</keyword>
<comment type="subcellular location">
    <subcellularLocation>
        <location evidence="7">Cell membrane</location>
        <topology evidence="7">Multi-pass membrane protein</topology>
    </subcellularLocation>
    <subcellularLocation>
        <location evidence="1">Membrane</location>
        <topology evidence="1">Multi-pass membrane protein</topology>
    </subcellularLocation>
</comment>
<comment type="similarity">
    <text evidence="2 7">Belongs to the glycosyltransferase 4 family. MraY subfamily.</text>
</comment>
<keyword evidence="3 7" id="KW-0808">Transferase</keyword>
<dbReference type="PANTHER" id="PTHR22926:SF5">
    <property type="entry name" value="PHOSPHO-N-ACETYLMURAMOYL-PENTAPEPTIDE-TRANSFERASE HOMOLOG"/>
    <property type="match status" value="1"/>
</dbReference>
<name>A0A1G2HHV0_9BACT</name>
<dbReference type="GO" id="GO:0046872">
    <property type="term" value="F:metal ion binding"/>
    <property type="evidence" value="ECO:0007669"/>
    <property type="project" value="UniProtKB-KW"/>
</dbReference>
<evidence type="ECO:0000313" key="10">
    <source>
        <dbReference type="Proteomes" id="UP000176770"/>
    </source>
</evidence>
<keyword evidence="7" id="KW-0133">Cell shape</keyword>
<feature type="transmembrane region" description="Helical" evidence="7">
    <location>
        <begin position="6"/>
        <end position="32"/>
    </location>
</feature>
<comment type="cofactor">
    <cofactor evidence="7 8">
        <name>Mg(2+)</name>
        <dbReference type="ChEBI" id="CHEBI:18420"/>
    </cofactor>
</comment>
<keyword evidence="7" id="KW-0961">Cell wall biogenesis/degradation</keyword>
<feature type="transmembrane region" description="Helical" evidence="7">
    <location>
        <begin position="105"/>
        <end position="127"/>
    </location>
</feature>
<keyword evidence="6 7" id="KW-0472">Membrane</keyword>
<dbReference type="AlphaFoldDB" id="A0A1G2HHV0"/>
<dbReference type="GO" id="GO:0005886">
    <property type="term" value="C:plasma membrane"/>
    <property type="evidence" value="ECO:0007669"/>
    <property type="project" value="UniProtKB-SubCell"/>
</dbReference>
<dbReference type="Pfam" id="PF00953">
    <property type="entry name" value="Glycos_transf_4"/>
    <property type="match status" value="1"/>
</dbReference>
<keyword evidence="7" id="KW-0131">Cell cycle</keyword>
<dbReference type="HAMAP" id="MF_00038">
    <property type="entry name" value="MraY"/>
    <property type="match status" value="1"/>
</dbReference>
<dbReference type="GO" id="GO:0008360">
    <property type="term" value="P:regulation of cell shape"/>
    <property type="evidence" value="ECO:0007669"/>
    <property type="project" value="UniProtKB-KW"/>
</dbReference>
<gene>
    <name evidence="7" type="primary">mraY</name>
    <name evidence="9" type="ORF">A3F94_02470</name>
</gene>
<reference evidence="9 10" key="1">
    <citation type="journal article" date="2016" name="Nat. Commun.">
        <title>Thousands of microbial genomes shed light on interconnected biogeochemical processes in an aquifer system.</title>
        <authorList>
            <person name="Anantharaman K."/>
            <person name="Brown C.T."/>
            <person name="Hug L.A."/>
            <person name="Sharon I."/>
            <person name="Castelle C.J."/>
            <person name="Probst A.J."/>
            <person name="Thomas B.C."/>
            <person name="Singh A."/>
            <person name="Wilkins M.J."/>
            <person name="Karaoz U."/>
            <person name="Brodie E.L."/>
            <person name="Williams K.H."/>
            <person name="Hubbard S.S."/>
            <person name="Banfield J.F."/>
        </authorList>
    </citation>
    <scope>NUCLEOTIDE SEQUENCE [LARGE SCALE GENOMIC DNA]</scope>
</reference>
<comment type="caution">
    <text evidence="9">The sequence shown here is derived from an EMBL/GenBank/DDBJ whole genome shotgun (WGS) entry which is preliminary data.</text>
</comment>
<evidence type="ECO:0000256" key="6">
    <source>
        <dbReference type="ARBA" id="ARBA00023136"/>
    </source>
</evidence>
<comment type="function">
    <text evidence="7">Catalyzes the initial step of the lipid cycle reactions in the biosynthesis of the cell wall peptidoglycan: transfers peptidoglycan precursor phospho-MurNAc-pentapeptide from UDP-MurNAc-pentapeptide onto the lipid carrier undecaprenyl phosphate, yielding undecaprenyl-pyrophosphoryl-MurNAc-pentapeptide, known as lipid I.</text>
</comment>
<dbReference type="Pfam" id="PF10555">
    <property type="entry name" value="MraY_sig1"/>
    <property type="match status" value="1"/>
</dbReference>
<feature type="transmembrane region" description="Helical" evidence="7">
    <location>
        <begin position="175"/>
        <end position="192"/>
    </location>
</feature>
<sequence>METLELVRIIILGATAFGVAFFLTPLATHFLYKYKFSKQIKSEKVAPVFNKYHKHKVGTPTMGGVLIWGTVLLLLVFFYLVHLIFPNSDLASLNFLDRGETYLPIAALIIAALFGLADDILGVLHIGPRGGGLRMSHRILLYTVVGALGALWFFFKLDLTTLNVPFWGEFNIGIWYIPYFIFIIVATAFSTNETDGLDGLSSGILMVAFASLGIFAFLQGHYHLTSFIAIILGALLAFLWFNIPPARFYMGDTGSMSLGVTLGVIAMLTSASLLLPFIGFVLVMESSSVVIQTISKKFFKKKIFHSTPIHHHFEALGWPESKIVMRFWIVAVVMAGFGIVIGIVG</sequence>
<keyword evidence="7" id="KW-0573">Peptidoglycan synthesis</keyword>
<dbReference type="EMBL" id="MHOK01000009">
    <property type="protein sequence ID" value="OGZ62072.1"/>
    <property type="molecule type" value="Genomic_DNA"/>
</dbReference>
<dbReference type="CDD" id="cd06852">
    <property type="entry name" value="GT_MraY"/>
    <property type="match status" value="1"/>
</dbReference>
<feature type="transmembrane region" description="Helical" evidence="7">
    <location>
        <begin position="224"/>
        <end position="243"/>
    </location>
</feature>
<dbReference type="GO" id="GO:0071555">
    <property type="term" value="P:cell wall organization"/>
    <property type="evidence" value="ECO:0007669"/>
    <property type="project" value="UniProtKB-KW"/>
</dbReference>
<comment type="catalytic activity">
    <reaction evidence="7">
        <text>UDP-N-acetyl-alpha-D-muramoyl-L-alanyl-gamma-D-glutamyl-meso-2,6-diaminopimeloyl-D-alanyl-D-alanine + di-trans,octa-cis-undecaprenyl phosphate = di-trans,octa-cis-undecaprenyl diphospho-N-acetyl-alpha-D-muramoyl-L-alanyl-D-glutamyl-meso-2,6-diaminopimeloyl-D-alanyl-D-alanine + UMP</text>
        <dbReference type="Rhea" id="RHEA:28386"/>
        <dbReference type="ChEBI" id="CHEBI:57865"/>
        <dbReference type="ChEBI" id="CHEBI:60392"/>
        <dbReference type="ChEBI" id="CHEBI:61386"/>
        <dbReference type="ChEBI" id="CHEBI:61387"/>
        <dbReference type="EC" id="2.7.8.13"/>
    </reaction>
</comment>
<feature type="transmembrane region" description="Helical" evidence="7">
    <location>
        <begin position="255"/>
        <end position="283"/>
    </location>
</feature>
<keyword evidence="4 7" id="KW-0812">Transmembrane</keyword>
<evidence type="ECO:0000256" key="1">
    <source>
        <dbReference type="ARBA" id="ARBA00004141"/>
    </source>
</evidence>
<feature type="binding site" evidence="8">
    <location>
        <position position="192"/>
    </location>
    <ligand>
        <name>Mg(2+)</name>
        <dbReference type="ChEBI" id="CHEBI:18420"/>
    </ligand>
</feature>
<evidence type="ECO:0000313" key="9">
    <source>
        <dbReference type="EMBL" id="OGZ62072.1"/>
    </source>
</evidence>
<keyword evidence="7" id="KW-1003">Cell membrane</keyword>
<protein>
    <recommendedName>
        <fullName evidence="7">Phospho-N-acetylmuramoyl-pentapeptide-transferase</fullName>
        <ecNumber evidence="7">2.7.8.13</ecNumber>
    </recommendedName>
    <alternativeName>
        <fullName evidence="7">UDP-MurNAc-pentapeptide phosphotransferase</fullName>
    </alternativeName>
</protein>
<keyword evidence="7 8" id="KW-0460">Magnesium</keyword>
<feature type="transmembrane region" description="Helical" evidence="7">
    <location>
        <begin position="323"/>
        <end position="344"/>
    </location>
</feature>
<dbReference type="GO" id="GO:0009252">
    <property type="term" value="P:peptidoglycan biosynthetic process"/>
    <property type="evidence" value="ECO:0007669"/>
    <property type="project" value="UniProtKB-UniRule"/>
</dbReference>
<organism evidence="9 10">
    <name type="scientific">Candidatus Spechtbacteria bacterium RIFCSPLOWO2_12_FULL_38_22</name>
    <dbReference type="NCBI Taxonomy" id="1802165"/>
    <lineage>
        <taxon>Bacteria</taxon>
        <taxon>Candidatus Spechtiibacteriota</taxon>
    </lineage>
</organism>
<dbReference type="GO" id="GO:0051301">
    <property type="term" value="P:cell division"/>
    <property type="evidence" value="ECO:0007669"/>
    <property type="project" value="UniProtKB-KW"/>
</dbReference>
<feature type="transmembrane region" description="Helical" evidence="7">
    <location>
        <begin position="65"/>
        <end position="85"/>
    </location>
</feature>
<dbReference type="GO" id="GO:0008963">
    <property type="term" value="F:phospho-N-acetylmuramoyl-pentapeptide-transferase activity"/>
    <property type="evidence" value="ECO:0007669"/>
    <property type="project" value="UniProtKB-UniRule"/>
</dbReference>
<feature type="binding site" evidence="8">
    <location>
        <position position="252"/>
    </location>
    <ligand>
        <name>Mg(2+)</name>
        <dbReference type="ChEBI" id="CHEBI:18420"/>
    </ligand>
</feature>
<dbReference type="GO" id="GO:0051992">
    <property type="term" value="F:UDP-N-acetylmuramoyl-L-alanyl-D-glutamyl-meso-2,6-diaminopimelyl-D-alanyl-D-alanine:undecaprenyl-phosphate transferase activity"/>
    <property type="evidence" value="ECO:0007669"/>
    <property type="project" value="RHEA"/>
</dbReference>
<comment type="pathway">
    <text evidence="7">Cell wall biogenesis; peptidoglycan biosynthesis.</text>
</comment>
<keyword evidence="7" id="KW-0132">Cell division</keyword>
<dbReference type="STRING" id="1802165.A3F94_02470"/>
<evidence type="ECO:0000256" key="8">
    <source>
        <dbReference type="PIRSR" id="PIRSR600715-1"/>
    </source>
</evidence>
<dbReference type="InterPro" id="IPR003524">
    <property type="entry name" value="PNAcMuramoyl-5peptid_Trfase"/>
</dbReference>
<dbReference type="InterPro" id="IPR018480">
    <property type="entry name" value="PNAcMuramoyl-5peptid_Trfase_CS"/>
</dbReference>
<accession>A0A1G2HHV0</accession>
<evidence type="ECO:0000256" key="2">
    <source>
        <dbReference type="ARBA" id="ARBA00005583"/>
    </source>
</evidence>
<proteinExistence type="inferred from homology"/>
<dbReference type="UniPathway" id="UPA00219"/>
<evidence type="ECO:0000256" key="7">
    <source>
        <dbReference type="HAMAP-Rule" id="MF_00038"/>
    </source>
</evidence>
<dbReference type="EC" id="2.7.8.13" evidence="7"/>
<keyword evidence="7 8" id="KW-0479">Metal-binding</keyword>
<dbReference type="PANTHER" id="PTHR22926">
    <property type="entry name" value="PHOSPHO-N-ACETYLMURAMOYL-PENTAPEPTIDE-TRANSFERASE"/>
    <property type="match status" value="1"/>
</dbReference>
<evidence type="ECO:0000256" key="4">
    <source>
        <dbReference type="ARBA" id="ARBA00022692"/>
    </source>
</evidence>
<evidence type="ECO:0000256" key="5">
    <source>
        <dbReference type="ARBA" id="ARBA00022989"/>
    </source>
</evidence>
<evidence type="ECO:0000256" key="3">
    <source>
        <dbReference type="ARBA" id="ARBA00022679"/>
    </source>
</evidence>
<dbReference type="Proteomes" id="UP000176770">
    <property type="component" value="Unassembled WGS sequence"/>
</dbReference>
<feature type="transmembrane region" description="Helical" evidence="7">
    <location>
        <begin position="199"/>
        <end position="218"/>
    </location>
</feature>